<keyword evidence="7 8" id="KW-0472">Membrane</keyword>
<dbReference type="GO" id="GO:0005886">
    <property type="term" value="C:plasma membrane"/>
    <property type="evidence" value="ECO:0007669"/>
    <property type="project" value="UniProtKB-SubCell"/>
</dbReference>
<feature type="transmembrane region" description="Helical" evidence="8">
    <location>
        <begin position="265"/>
        <end position="285"/>
    </location>
</feature>
<feature type="transmembrane region" description="Helical" evidence="8">
    <location>
        <begin position="291"/>
        <end position="312"/>
    </location>
</feature>
<dbReference type="Pfam" id="PF01032">
    <property type="entry name" value="FecCD"/>
    <property type="match status" value="1"/>
</dbReference>
<comment type="subcellular location">
    <subcellularLocation>
        <location evidence="1">Cell membrane</location>
        <topology evidence="1">Multi-pass membrane protein</topology>
    </subcellularLocation>
</comment>
<dbReference type="EMBL" id="AWTP01000133">
    <property type="protein sequence ID" value="KGH07486.1"/>
    <property type="molecule type" value="Genomic_DNA"/>
</dbReference>
<dbReference type="PANTHER" id="PTHR30472:SF19">
    <property type="entry name" value="PETROBACTIN IMPORT SYSTEM PERMEASE PROTEIN YCLO"/>
    <property type="match status" value="1"/>
</dbReference>
<accession>A0A0E3BQT0</accession>
<evidence type="ECO:0000313" key="10">
    <source>
        <dbReference type="Proteomes" id="UP000029549"/>
    </source>
</evidence>
<evidence type="ECO:0000256" key="2">
    <source>
        <dbReference type="ARBA" id="ARBA00007935"/>
    </source>
</evidence>
<dbReference type="SUPFAM" id="SSF81345">
    <property type="entry name" value="ABC transporter involved in vitamin B12 uptake, BtuC"/>
    <property type="match status" value="1"/>
</dbReference>
<feature type="transmembrane region" description="Helical" evidence="8">
    <location>
        <begin position="78"/>
        <end position="99"/>
    </location>
</feature>
<dbReference type="InterPro" id="IPR037294">
    <property type="entry name" value="ABC_BtuC-like"/>
</dbReference>
<feature type="transmembrane region" description="Helical" evidence="8">
    <location>
        <begin position="218"/>
        <end position="235"/>
    </location>
</feature>
<comment type="similarity">
    <text evidence="2">Belongs to the binding-protein-dependent transport system permease family. FecCD subfamily.</text>
</comment>
<dbReference type="Proteomes" id="UP000029549">
    <property type="component" value="Unassembled WGS sequence"/>
</dbReference>
<evidence type="ECO:0000313" key="9">
    <source>
        <dbReference type="EMBL" id="KGH07486.1"/>
    </source>
</evidence>
<evidence type="ECO:0000256" key="8">
    <source>
        <dbReference type="SAM" id="Phobius"/>
    </source>
</evidence>
<dbReference type="GO" id="GO:0022857">
    <property type="term" value="F:transmembrane transporter activity"/>
    <property type="evidence" value="ECO:0007669"/>
    <property type="project" value="InterPro"/>
</dbReference>
<feature type="transmembrane region" description="Helical" evidence="8">
    <location>
        <begin position="43"/>
        <end position="66"/>
    </location>
</feature>
<keyword evidence="6 8" id="KW-1133">Transmembrane helix</keyword>
<feature type="transmembrane region" description="Helical" evidence="8">
    <location>
        <begin position="105"/>
        <end position="124"/>
    </location>
</feature>
<feature type="transmembrane region" description="Helical" evidence="8">
    <location>
        <begin position="131"/>
        <end position="152"/>
    </location>
</feature>
<dbReference type="PANTHER" id="PTHR30472">
    <property type="entry name" value="FERRIC ENTEROBACTIN TRANSPORT SYSTEM PERMEASE PROTEIN"/>
    <property type="match status" value="1"/>
</dbReference>
<sequence length="318" mass="34603">MRMSLTKTCWFAALSIALLALAFVLLGSGLDTDYVIPKRLVRLASIVIGGICVAVSAIVFQALVNNRILTPSIMGYEAVYLLWQAMLLLLLGTHGLSMLGVHGNFLVSVLLMLTYSWALQWWLLRRGRNDVYVLLLLGLVLTMVIGTFTQFVQLRISPGEFAVFQGVSYTSFNRAKPQTLLYAAIAVAVACAVVRKTLAVLDVLALGREQAISLGVPHGRYLQLYLALIAILVALSTSLVGPTAFMGIFVANIVYALVPHARHRVMLPLGCVVAIAIFLAAQLLVEHVFNYKTTVSILVNLVCGVYFLALIVRKRGAA</sequence>
<reference evidence="9 10" key="1">
    <citation type="submission" date="2013-09" db="EMBL/GenBank/DDBJ databases">
        <title>High correlation between genotypes and phenotypes of environmental bacteria Comamonas testosteroni strains.</title>
        <authorList>
            <person name="Liu L."/>
            <person name="Zhu W."/>
            <person name="Xia X."/>
            <person name="Xu B."/>
            <person name="Luo M."/>
            <person name="Wang G."/>
        </authorList>
    </citation>
    <scope>NUCLEOTIDE SEQUENCE [LARGE SCALE GENOMIC DNA]</scope>
    <source>
        <strain evidence="9 10">DF2</strain>
    </source>
</reference>
<comment type="caution">
    <text evidence="9">The sequence shown here is derived from an EMBL/GenBank/DDBJ whole genome shotgun (WGS) entry which is preliminary data.</text>
</comment>
<name>A0A0E3BQT0_9BURK</name>
<dbReference type="InterPro" id="IPR000522">
    <property type="entry name" value="ABC_transptr_permease_BtuC"/>
</dbReference>
<protein>
    <submittedName>
        <fullName evidence="9">Iron ABC transporter permease</fullName>
    </submittedName>
</protein>
<dbReference type="GO" id="GO:0033214">
    <property type="term" value="P:siderophore-iron import into cell"/>
    <property type="evidence" value="ECO:0007669"/>
    <property type="project" value="TreeGrafter"/>
</dbReference>
<evidence type="ECO:0000256" key="6">
    <source>
        <dbReference type="ARBA" id="ARBA00022989"/>
    </source>
</evidence>
<keyword evidence="10" id="KW-1185">Reference proteome</keyword>
<proteinExistence type="inferred from homology"/>
<dbReference type="AlphaFoldDB" id="A0A0E3BQT0"/>
<evidence type="ECO:0000256" key="3">
    <source>
        <dbReference type="ARBA" id="ARBA00022448"/>
    </source>
</evidence>
<keyword evidence="4" id="KW-1003">Cell membrane</keyword>
<gene>
    <name evidence="9" type="ORF">P608_20940</name>
</gene>
<evidence type="ECO:0000256" key="7">
    <source>
        <dbReference type="ARBA" id="ARBA00023136"/>
    </source>
</evidence>
<evidence type="ECO:0000256" key="5">
    <source>
        <dbReference type="ARBA" id="ARBA00022692"/>
    </source>
</evidence>
<keyword evidence="5 8" id="KW-0812">Transmembrane</keyword>
<organism evidence="9 10">
    <name type="scientific">Comamonas thiooxydans</name>
    <dbReference type="NCBI Taxonomy" id="363952"/>
    <lineage>
        <taxon>Bacteria</taxon>
        <taxon>Pseudomonadati</taxon>
        <taxon>Pseudomonadota</taxon>
        <taxon>Betaproteobacteria</taxon>
        <taxon>Burkholderiales</taxon>
        <taxon>Comamonadaceae</taxon>
        <taxon>Comamonas</taxon>
    </lineage>
</organism>
<dbReference type="RefSeq" id="WP_034391445.1">
    <property type="nucleotide sequence ID" value="NZ_AWTM01000068.1"/>
</dbReference>
<keyword evidence="3" id="KW-0813">Transport</keyword>
<evidence type="ECO:0000256" key="4">
    <source>
        <dbReference type="ARBA" id="ARBA00022475"/>
    </source>
</evidence>
<dbReference type="Gene3D" id="1.10.3470.10">
    <property type="entry name" value="ABC transporter involved in vitamin B12 uptake, BtuC"/>
    <property type="match status" value="1"/>
</dbReference>
<evidence type="ECO:0000256" key="1">
    <source>
        <dbReference type="ARBA" id="ARBA00004651"/>
    </source>
</evidence>